<dbReference type="SUPFAM" id="SSF51161">
    <property type="entry name" value="Trimeric LpxA-like enzymes"/>
    <property type="match status" value="1"/>
</dbReference>
<organism evidence="1 2">
    <name type="scientific">Acetobacter orientalis</name>
    <dbReference type="NCBI Taxonomy" id="146474"/>
    <lineage>
        <taxon>Bacteria</taxon>
        <taxon>Pseudomonadati</taxon>
        <taxon>Pseudomonadota</taxon>
        <taxon>Alphaproteobacteria</taxon>
        <taxon>Acetobacterales</taxon>
        <taxon>Acetobacteraceae</taxon>
        <taxon>Acetobacter</taxon>
    </lineage>
</organism>
<dbReference type="Proteomes" id="UP000194999">
    <property type="component" value="Unassembled WGS sequence"/>
</dbReference>
<sequence>METPSGRKLHRIRALVAIAEIGVSVGDFGGFIEASKNLEQSGNARVYGDAWVYGDARVYGNALVYGNAQVSGNAWVSLSIHIGWFSNVGSERGTLTYFRQKDGSVCTNRGCFSGTLSDFEGAVKKRHGDSRIGQEYDLLIQFIRLRASAWEVAQQEAA</sequence>
<proteinExistence type="predicted"/>
<dbReference type="InterPro" id="IPR040831">
    <property type="entry name" value="B_solenoid_ydck_rpt"/>
</dbReference>
<dbReference type="EMBL" id="JOOY01000081">
    <property type="protein sequence ID" value="OUI98777.1"/>
    <property type="molecule type" value="Genomic_DNA"/>
</dbReference>
<reference evidence="1 2" key="1">
    <citation type="submission" date="2014-06" db="EMBL/GenBank/DDBJ databases">
        <authorList>
            <person name="Ju J."/>
            <person name="Zhang J."/>
        </authorList>
    </citation>
    <scope>NUCLEOTIDE SEQUENCE [LARGE SCALE GENOMIC DNA]</scope>
    <source>
        <strain evidence="1">DmW_048</strain>
    </source>
</reference>
<protein>
    <recommendedName>
        <fullName evidence="3">Polymer-forming cytoskeletal protein</fullName>
    </recommendedName>
</protein>
<evidence type="ECO:0000313" key="1">
    <source>
        <dbReference type="EMBL" id="OUI98777.1"/>
    </source>
</evidence>
<comment type="caution">
    <text evidence="1">The sequence shown here is derived from an EMBL/GenBank/DDBJ whole genome shotgun (WGS) entry which is preliminary data.</text>
</comment>
<dbReference type="AlphaFoldDB" id="A0A252B3C5"/>
<accession>A0A252B3C5</accession>
<evidence type="ECO:0008006" key="3">
    <source>
        <dbReference type="Google" id="ProtNLM"/>
    </source>
</evidence>
<evidence type="ECO:0000313" key="2">
    <source>
        <dbReference type="Proteomes" id="UP000194999"/>
    </source>
</evidence>
<name>A0A252B3C5_9PROT</name>
<gene>
    <name evidence="1" type="ORF">HK15_13070</name>
</gene>
<dbReference type="Pfam" id="PF18836">
    <property type="entry name" value="B_solenoid_ydck"/>
    <property type="match status" value="2"/>
</dbReference>
<dbReference type="InterPro" id="IPR011004">
    <property type="entry name" value="Trimer_LpxA-like_sf"/>
</dbReference>